<evidence type="ECO:0000256" key="3">
    <source>
        <dbReference type="ARBA" id="ARBA00022490"/>
    </source>
</evidence>
<accession>A0AA86PML8</accession>
<keyword evidence="6" id="KW-0969">Cilium</keyword>
<evidence type="ECO:0000313" key="11">
    <source>
        <dbReference type="EMBL" id="CAL6106630.1"/>
    </source>
</evidence>
<proteinExistence type="inferred from homology"/>
<dbReference type="SUPFAM" id="SSF101908">
    <property type="entry name" value="Putative isomerase YbhE"/>
    <property type="match status" value="1"/>
</dbReference>
<keyword evidence="5" id="KW-0677">Repeat</keyword>
<sequence>MNFRHLSGSSATPKTLKFGFDQKSFIKIINKTAVSQSLTNATEQTLMRGHSAAITCTATNKNLMLTGETGYDSDVLLWDTETNQILQRFSEHDGGIIAVDFSDDDLFWCSYGADGWLHIVEIASGDIVCRQAPTASNELLKLSILKFGGRISDPRGFKLALYQLIGISESGLLVKIVFNPKTALIETTVINSANIKKSVMDCEFLQTDRNLAVAVTLSGDVFMIDLTTQALICQMQLPGQISVLNCVSVLKPNQALLQQRQAQQKKNIYQTYGRMEQLDEFVAIGGQNVVCILRGQQNNWQVVKRLNLAENVIGIDSDEAGRIVFECSSGKIQLLVPPDYIQAELCSHHTKRITSMQFIGDKLVCAASEDNTLRILDLCDYNPGLVINTGFTAKTPTYPTAVCLNEVQLVTGFSNGDLKIYDVENGDLLTQIQAADRGVIASISCMRNLILLGSQTGDVRVWDLRGQKIVDQQRPHTQPVCQVQLMKDLKENPLVISSSEDRYLCATVAGVRILDFQLGGPLRAFVQINGLFFCIGGRAVDIVDLKEHKLVDHFEFQQRLMSLCARSDSELVVGCDDGSVLRIGVNANKLSLIEAKVKVHGGSVDKVASFGGVVVSADSVGELVVWD</sequence>
<reference evidence="10" key="1">
    <citation type="submission" date="2023-06" db="EMBL/GenBank/DDBJ databases">
        <authorList>
            <person name="Kurt Z."/>
        </authorList>
    </citation>
    <scope>NUCLEOTIDE SEQUENCE</scope>
</reference>
<dbReference type="EMBL" id="CAXDID020000613">
    <property type="protein sequence ID" value="CAL6106630.1"/>
    <property type="molecule type" value="Genomic_DNA"/>
</dbReference>
<evidence type="ECO:0000256" key="9">
    <source>
        <dbReference type="PROSITE-ProRule" id="PRU00221"/>
    </source>
</evidence>
<comment type="caution">
    <text evidence="10">The sequence shown here is derived from an EMBL/GenBank/DDBJ whole genome shotgun (WGS) entry which is preliminary data.</text>
</comment>
<protein>
    <recommendedName>
        <fullName evidence="8">Cilia- and flagella-associated protein 52</fullName>
    </recommendedName>
</protein>
<evidence type="ECO:0000256" key="8">
    <source>
        <dbReference type="ARBA" id="ARBA00029552"/>
    </source>
</evidence>
<dbReference type="PANTHER" id="PTHR13720:SF14">
    <property type="entry name" value="CILIA- AND FLAGELLA-ASSOCIATED PROTEIN 52"/>
    <property type="match status" value="1"/>
</dbReference>
<keyword evidence="4 9" id="KW-0853">WD repeat</keyword>
<dbReference type="PROSITE" id="PS50082">
    <property type="entry name" value="WD_REPEATS_2"/>
    <property type="match status" value="1"/>
</dbReference>
<dbReference type="InterPro" id="IPR015943">
    <property type="entry name" value="WD40/YVTN_repeat-like_dom_sf"/>
</dbReference>
<evidence type="ECO:0000256" key="5">
    <source>
        <dbReference type="ARBA" id="ARBA00022737"/>
    </source>
</evidence>
<dbReference type="PANTHER" id="PTHR13720">
    <property type="entry name" value="WD-40 REPEAT PROTEIN"/>
    <property type="match status" value="1"/>
</dbReference>
<dbReference type="InterPro" id="IPR050630">
    <property type="entry name" value="WD_repeat_EMAP"/>
</dbReference>
<evidence type="ECO:0000256" key="2">
    <source>
        <dbReference type="ARBA" id="ARBA00004496"/>
    </source>
</evidence>
<dbReference type="Proteomes" id="UP001642409">
    <property type="component" value="Unassembled WGS sequence"/>
</dbReference>
<reference evidence="11 12" key="2">
    <citation type="submission" date="2024-07" db="EMBL/GenBank/DDBJ databases">
        <authorList>
            <person name="Akdeniz Z."/>
        </authorList>
    </citation>
    <scope>NUCLEOTIDE SEQUENCE [LARGE SCALE GENOMIC DNA]</scope>
</reference>
<keyword evidence="6" id="KW-0282">Flagellum</keyword>
<evidence type="ECO:0000256" key="6">
    <source>
        <dbReference type="ARBA" id="ARBA00022846"/>
    </source>
</evidence>
<dbReference type="InterPro" id="IPR036322">
    <property type="entry name" value="WD40_repeat_dom_sf"/>
</dbReference>
<evidence type="ECO:0000256" key="4">
    <source>
        <dbReference type="ARBA" id="ARBA00022574"/>
    </source>
</evidence>
<dbReference type="GO" id="GO:0005930">
    <property type="term" value="C:axoneme"/>
    <property type="evidence" value="ECO:0007669"/>
    <property type="project" value="UniProtKB-ARBA"/>
</dbReference>
<dbReference type="GO" id="GO:0031514">
    <property type="term" value="C:motile cilium"/>
    <property type="evidence" value="ECO:0007669"/>
    <property type="project" value="UniProtKB-SubCell"/>
</dbReference>
<keyword evidence="3" id="KW-0963">Cytoplasm</keyword>
<dbReference type="Gene3D" id="2.130.10.10">
    <property type="entry name" value="YVTN repeat-like/Quinoprotein amine dehydrogenase"/>
    <property type="match status" value="2"/>
</dbReference>
<keyword evidence="6" id="KW-0966">Cell projection</keyword>
<dbReference type="InterPro" id="IPR001680">
    <property type="entry name" value="WD40_rpt"/>
</dbReference>
<feature type="repeat" description="WD" evidence="9">
    <location>
        <begin position="47"/>
        <end position="88"/>
    </location>
</feature>
<dbReference type="SUPFAM" id="SSF50978">
    <property type="entry name" value="WD40 repeat-like"/>
    <property type="match status" value="2"/>
</dbReference>
<comment type="subcellular location">
    <subcellularLocation>
        <location evidence="1">Cell projection</location>
        <location evidence="1">Cilium</location>
        <location evidence="1">Flagellum</location>
    </subcellularLocation>
    <subcellularLocation>
        <location evidence="2">Cytoplasm</location>
    </subcellularLocation>
</comment>
<evidence type="ECO:0000256" key="7">
    <source>
        <dbReference type="ARBA" id="ARBA00029456"/>
    </source>
</evidence>
<name>A0AA86PML8_9EUKA</name>
<comment type="similarity">
    <text evidence="7">Belongs to the CFAP52 family.</text>
</comment>
<dbReference type="SMART" id="SM00320">
    <property type="entry name" value="WD40"/>
    <property type="match status" value="7"/>
</dbReference>
<keyword evidence="12" id="KW-1185">Reference proteome</keyword>
<dbReference type="Pfam" id="PF00400">
    <property type="entry name" value="WD40"/>
    <property type="match status" value="2"/>
</dbReference>
<evidence type="ECO:0000313" key="12">
    <source>
        <dbReference type="Proteomes" id="UP001642409"/>
    </source>
</evidence>
<dbReference type="AlphaFoldDB" id="A0AA86PML8"/>
<evidence type="ECO:0000256" key="1">
    <source>
        <dbReference type="ARBA" id="ARBA00004230"/>
    </source>
</evidence>
<gene>
    <name evidence="10" type="ORF">HINF_LOCUS30349</name>
    <name evidence="11" type="ORF">HINF_LOCUS73835</name>
</gene>
<dbReference type="EMBL" id="CATOUU010000704">
    <property type="protein sequence ID" value="CAI9942704.1"/>
    <property type="molecule type" value="Genomic_DNA"/>
</dbReference>
<organism evidence="10">
    <name type="scientific">Hexamita inflata</name>
    <dbReference type="NCBI Taxonomy" id="28002"/>
    <lineage>
        <taxon>Eukaryota</taxon>
        <taxon>Metamonada</taxon>
        <taxon>Diplomonadida</taxon>
        <taxon>Hexamitidae</taxon>
        <taxon>Hexamitinae</taxon>
        <taxon>Hexamita</taxon>
    </lineage>
</organism>
<evidence type="ECO:0000313" key="10">
    <source>
        <dbReference type="EMBL" id="CAI9942704.1"/>
    </source>
</evidence>